<reference evidence="4 5" key="1">
    <citation type="submission" date="2019-11" db="EMBL/GenBank/DDBJ databases">
        <title>Draft genome sequence of 12 host-associated Lactobacillus reuteri rodent strains.</title>
        <authorList>
            <person name="Zhang S."/>
            <person name="Ozcam M."/>
            <person name="Van Pijkeren J.P."/>
        </authorList>
    </citation>
    <scope>NUCLEOTIDE SEQUENCE [LARGE SCALE GENOMIC DNA]</scope>
    <source>
        <strain evidence="4 5">CR</strain>
    </source>
</reference>
<dbReference type="AlphaFoldDB" id="A0A7X2G5G2"/>
<comment type="caution">
    <text evidence="4">The sequence shown here is derived from an EMBL/GenBank/DDBJ whole genome shotgun (WGS) entry which is preliminary data.</text>
</comment>
<dbReference type="SUPFAM" id="SSF53448">
    <property type="entry name" value="Nucleotide-diphospho-sugar transferases"/>
    <property type="match status" value="1"/>
</dbReference>
<dbReference type="PANTHER" id="PTHR22916">
    <property type="entry name" value="GLYCOSYLTRANSFERASE"/>
    <property type="match status" value="1"/>
</dbReference>
<sequence>MPQTAELISVIVPVYNVKDYLVQCVKSIINQTYKDIEILLIDDGSTDGSGKICDSLSNKFPIVKVIHKKNEGLGLTRNVGILNAKGKYVTFIDSDDYIAPSFIENLVLGLKKYNVDSIISGFKRIDSNNNIFYKEEYKMQVYEDDDVMDKVFTKMLGSLPEKHDSLKMSVWGNLYSMEIIKRYNLYFVSERKIISEDIIWNNDYFKKIRRVAILPFCDYYYRSNDNSLSLKYNPKRFQQVIYLYLILKQIIKEDHLPQNALLRTQKQFFVNIRSCISQLQNLFLKKHYQELLTIINDDTLQEVLSQYPIERLNTKQKIFLLLLKNRDAKLLFILNKSKLI</sequence>
<evidence type="ECO:0000256" key="2">
    <source>
        <dbReference type="ARBA" id="ARBA00022679"/>
    </source>
</evidence>
<evidence type="ECO:0000313" key="5">
    <source>
        <dbReference type="Proteomes" id="UP000470878"/>
    </source>
</evidence>
<dbReference type="CDD" id="cd00761">
    <property type="entry name" value="Glyco_tranf_GTA_type"/>
    <property type="match status" value="1"/>
</dbReference>
<dbReference type="Pfam" id="PF00535">
    <property type="entry name" value="Glycos_transf_2"/>
    <property type="match status" value="1"/>
</dbReference>
<keyword evidence="1" id="KW-0328">Glycosyltransferase</keyword>
<dbReference type="Gene3D" id="3.90.550.10">
    <property type="entry name" value="Spore Coat Polysaccharide Biosynthesis Protein SpsA, Chain A"/>
    <property type="match status" value="1"/>
</dbReference>
<gene>
    <name evidence="4" type="ORF">GIX77_09375</name>
</gene>
<dbReference type="Proteomes" id="UP000470878">
    <property type="component" value="Unassembled WGS sequence"/>
</dbReference>
<name>A0A7X2G5G2_LIMRT</name>
<dbReference type="EMBL" id="WJMX01000020">
    <property type="protein sequence ID" value="MRH80970.1"/>
    <property type="molecule type" value="Genomic_DNA"/>
</dbReference>
<keyword evidence="2 4" id="KW-0808">Transferase</keyword>
<dbReference type="GO" id="GO:0016757">
    <property type="term" value="F:glycosyltransferase activity"/>
    <property type="evidence" value="ECO:0007669"/>
    <property type="project" value="UniProtKB-KW"/>
</dbReference>
<evidence type="ECO:0000256" key="1">
    <source>
        <dbReference type="ARBA" id="ARBA00022676"/>
    </source>
</evidence>
<dbReference type="RefSeq" id="WP_153703387.1">
    <property type="nucleotide sequence ID" value="NZ_WJMX01000020.1"/>
</dbReference>
<proteinExistence type="predicted"/>
<evidence type="ECO:0000259" key="3">
    <source>
        <dbReference type="Pfam" id="PF00535"/>
    </source>
</evidence>
<feature type="domain" description="Glycosyltransferase 2-like" evidence="3">
    <location>
        <begin position="9"/>
        <end position="135"/>
    </location>
</feature>
<dbReference type="PANTHER" id="PTHR22916:SF51">
    <property type="entry name" value="GLYCOSYLTRANSFERASE EPSH-RELATED"/>
    <property type="match status" value="1"/>
</dbReference>
<evidence type="ECO:0000313" key="4">
    <source>
        <dbReference type="EMBL" id="MRH80970.1"/>
    </source>
</evidence>
<organism evidence="4 5">
    <name type="scientific">Limosilactobacillus reuteri</name>
    <name type="common">Lactobacillus reuteri</name>
    <dbReference type="NCBI Taxonomy" id="1598"/>
    <lineage>
        <taxon>Bacteria</taxon>
        <taxon>Bacillati</taxon>
        <taxon>Bacillota</taxon>
        <taxon>Bacilli</taxon>
        <taxon>Lactobacillales</taxon>
        <taxon>Lactobacillaceae</taxon>
        <taxon>Limosilactobacillus</taxon>
    </lineage>
</organism>
<accession>A0A7X2G5G2</accession>
<dbReference type="InterPro" id="IPR001173">
    <property type="entry name" value="Glyco_trans_2-like"/>
</dbReference>
<protein>
    <submittedName>
        <fullName evidence="4">Glycosyltransferase</fullName>
    </submittedName>
</protein>
<dbReference type="InterPro" id="IPR029044">
    <property type="entry name" value="Nucleotide-diphossugar_trans"/>
</dbReference>